<organism evidence="1 2">
    <name type="scientific">Hibiscus sabdariffa</name>
    <name type="common">roselle</name>
    <dbReference type="NCBI Taxonomy" id="183260"/>
    <lineage>
        <taxon>Eukaryota</taxon>
        <taxon>Viridiplantae</taxon>
        <taxon>Streptophyta</taxon>
        <taxon>Embryophyta</taxon>
        <taxon>Tracheophyta</taxon>
        <taxon>Spermatophyta</taxon>
        <taxon>Magnoliopsida</taxon>
        <taxon>eudicotyledons</taxon>
        <taxon>Gunneridae</taxon>
        <taxon>Pentapetalae</taxon>
        <taxon>rosids</taxon>
        <taxon>malvids</taxon>
        <taxon>Malvales</taxon>
        <taxon>Malvaceae</taxon>
        <taxon>Malvoideae</taxon>
        <taxon>Hibiscus</taxon>
    </lineage>
</organism>
<dbReference type="Pfam" id="PF14223">
    <property type="entry name" value="Retrotran_gag_2"/>
    <property type="match status" value="1"/>
</dbReference>
<reference evidence="1 2" key="1">
    <citation type="journal article" date="2024" name="G3 (Bethesda)">
        <title>Genome assembly of Hibiscus sabdariffa L. provides insights into metabolisms of medicinal natural products.</title>
        <authorList>
            <person name="Kim T."/>
        </authorList>
    </citation>
    <scope>NUCLEOTIDE SEQUENCE [LARGE SCALE GENOMIC DNA]</scope>
    <source>
        <strain evidence="1">TK-2024</strain>
        <tissue evidence="1">Old leaves</tissue>
    </source>
</reference>
<sequence length="155" mass="17507">MKDSLIQLGTHKALKGKLTSNDSRKASSSMSDEDWEDLDLRAASSIRLALAKNVLPNVKRIPGAKEIWEKLEALYQGKGISSRLNLKEQFHTLSMDEGSRILDHLSVLNHIVTELETIGVKVGDEDCNTTFPVQRKERHIIRNFAKTFCKTNIDF</sequence>
<comment type="caution">
    <text evidence="1">The sequence shown here is derived from an EMBL/GenBank/DDBJ whole genome shotgun (WGS) entry which is preliminary data.</text>
</comment>
<evidence type="ECO:0000313" key="2">
    <source>
        <dbReference type="Proteomes" id="UP001396334"/>
    </source>
</evidence>
<dbReference type="EMBL" id="JBBPBN010000009">
    <property type="protein sequence ID" value="KAK9031966.1"/>
    <property type="molecule type" value="Genomic_DNA"/>
</dbReference>
<name>A0ABR2T395_9ROSI</name>
<proteinExistence type="predicted"/>
<evidence type="ECO:0000313" key="1">
    <source>
        <dbReference type="EMBL" id="KAK9031966.1"/>
    </source>
</evidence>
<protein>
    <submittedName>
        <fullName evidence="1">Uncharacterized protein</fullName>
    </submittedName>
</protein>
<dbReference type="Proteomes" id="UP001396334">
    <property type="component" value="Unassembled WGS sequence"/>
</dbReference>
<gene>
    <name evidence="1" type="ORF">V6N11_056251</name>
</gene>
<accession>A0ABR2T395</accession>
<keyword evidence="2" id="KW-1185">Reference proteome</keyword>